<evidence type="ECO:0000313" key="2">
    <source>
        <dbReference type="EMBL" id="MBM7839347.1"/>
    </source>
</evidence>
<feature type="transmembrane region" description="Helical" evidence="1">
    <location>
        <begin position="6"/>
        <end position="26"/>
    </location>
</feature>
<comment type="caution">
    <text evidence="2">The sequence shown here is derived from an EMBL/GenBank/DDBJ whole genome shotgun (WGS) entry which is preliminary data.</text>
</comment>
<keyword evidence="1" id="KW-1133">Transmembrane helix</keyword>
<reference evidence="2" key="1">
    <citation type="submission" date="2021-01" db="EMBL/GenBank/DDBJ databases">
        <title>Genomic Encyclopedia of Type Strains, Phase IV (KMG-IV): sequencing the most valuable type-strain genomes for metagenomic binning, comparative biology and taxonomic classification.</title>
        <authorList>
            <person name="Goeker M."/>
        </authorList>
    </citation>
    <scope>NUCLEOTIDE SEQUENCE</scope>
    <source>
        <strain evidence="2">DSM 21943</strain>
    </source>
</reference>
<organism evidence="2 3">
    <name type="scientific">Shouchella xiaoxiensis</name>
    <dbReference type="NCBI Taxonomy" id="766895"/>
    <lineage>
        <taxon>Bacteria</taxon>
        <taxon>Bacillati</taxon>
        <taxon>Bacillota</taxon>
        <taxon>Bacilli</taxon>
        <taxon>Bacillales</taxon>
        <taxon>Bacillaceae</taxon>
        <taxon>Shouchella</taxon>
    </lineage>
</organism>
<dbReference type="EMBL" id="JAFBCV010000007">
    <property type="protein sequence ID" value="MBM7839347.1"/>
    <property type="molecule type" value="Genomic_DNA"/>
</dbReference>
<sequence>MLGDILHMNLVGLYFFSITTFAYLTVQGSHVAVFRLWLPMFGNIALGNVS</sequence>
<protein>
    <submittedName>
        <fullName evidence="2">Uncharacterized protein</fullName>
    </submittedName>
</protein>
<keyword evidence="1" id="KW-0812">Transmembrane</keyword>
<name>A0ABS2SV28_9BACI</name>
<keyword evidence="3" id="KW-1185">Reference proteome</keyword>
<keyword evidence="1" id="KW-0472">Membrane</keyword>
<dbReference type="RefSeq" id="WP_158332440.1">
    <property type="nucleotide sequence ID" value="NZ_JAFBCV010000007.1"/>
</dbReference>
<proteinExistence type="predicted"/>
<evidence type="ECO:0000256" key="1">
    <source>
        <dbReference type="SAM" id="Phobius"/>
    </source>
</evidence>
<gene>
    <name evidence="2" type="ORF">JOC54_002618</name>
</gene>
<dbReference type="Proteomes" id="UP001179280">
    <property type="component" value="Unassembled WGS sequence"/>
</dbReference>
<evidence type="ECO:0000313" key="3">
    <source>
        <dbReference type="Proteomes" id="UP001179280"/>
    </source>
</evidence>
<accession>A0ABS2SV28</accession>